<accession>A0A5N6TMC5</accession>
<dbReference type="Proteomes" id="UP000325780">
    <property type="component" value="Unassembled WGS sequence"/>
</dbReference>
<sequence>MVKQPGHNPTVEVHLDVDEGTSFTDSEDILCAMKRELMLVRGDYGPVRHAAVQPQKGNRPRILLRFTTAARTTRGVYADVERVIRAFEEILASRTVSRRLFRLPVMLDGWCFVDRVCFDGEKKGDSRGLEYAEFSVRSAGYESIEDFCSKVKLDSPVRF</sequence>
<evidence type="ECO:0000313" key="1">
    <source>
        <dbReference type="EMBL" id="KAE8147467.1"/>
    </source>
</evidence>
<dbReference type="EMBL" id="ML742206">
    <property type="protein sequence ID" value="KAE8147467.1"/>
    <property type="molecule type" value="Genomic_DNA"/>
</dbReference>
<keyword evidence="2" id="KW-1185">Reference proteome</keyword>
<name>A0A5N6TMC5_ASPAV</name>
<organism evidence="1 2">
    <name type="scientific">Aspergillus avenaceus</name>
    <dbReference type="NCBI Taxonomy" id="36643"/>
    <lineage>
        <taxon>Eukaryota</taxon>
        <taxon>Fungi</taxon>
        <taxon>Dikarya</taxon>
        <taxon>Ascomycota</taxon>
        <taxon>Pezizomycotina</taxon>
        <taxon>Eurotiomycetes</taxon>
        <taxon>Eurotiomycetidae</taxon>
        <taxon>Eurotiales</taxon>
        <taxon>Aspergillaceae</taxon>
        <taxon>Aspergillus</taxon>
        <taxon>Aspergillus subgen. Circumdati</taxon>
    </lineage>
</organism>
<protein>
    <submittedName>
        <fullName evidence="1">Uncharacterized protein</fullName>
    </submittedName>
</protein>
<gene>
    <name evidence="1" type="ORF">BDV25DRAFT_142716</name>
</gene>
<proteinExistence type="predicted"/>
<reference evidence="1 2" key="1">
    <citation type="submission" date="2019-04" db="EMBL/GenBank/DDBJ databases">
        <title>Friends and foes A comparative genomics study of 23 Aspergillus species from section Flavi.</title>
        <authorList>
            <consortium name="DOE Joint Genome Institute"/>
            <person name="Kjaerbolling I."/>
            <person name="Vesth T."/>
            <person name="Frisvad J.C."/>
            <person name="Nybo J.L."/>
            <person name="Theobald S."/>
            <person name="Kildgaard S."/>
            <person name="Isbrandt T."/>
            <person name="Kuo A."/>
            <person name="Sato A."/>
            <person name="Lyhne E.K."/>
            <person name="Kogle M.E."/>
            <person name="Wiebenga A."/>
            <person name="Kun R.S."/>
            <person name="Lubbers R.J."/>
            <person name="Makela M.R."/>
            <person name="Barry K."/>
            <person name="Chovatia M."/>
            <person name="Clum A."/>
            <person name="Daum C."/>
            <person name="Haridas S."/>
            <person name="He G."/>
            <person name="LaButti K."/>
            <person name="Lipzen A."/>
            <person name="Mondo S."/>
            <person name="Riley R."/>
            <person name="Salamov A."/>
            <person name="Simmons B.A."/>
            <person name="Magnuson J.K."/>
            <person name="Henrissat B."/>
            <person name="Mortensen U.H."/>
            <person name="Larsen T.O."/>
            <person name="Devries R.P."/>
            <person name="Grigoriev I.V."/>
            <person name="Machida M."/>
            <person name="Baker S.E."/>
            <person name="Andersen M.R."/>
        </authorList>
    </citation>
    <scope>NUCLEOTIDE SEQUENCE [LARGE SCALE GENOMIC DNA]</scope>
    <source>
        <strain evidence="1 2">IBT 18842</strain>
    </source>
</reference>
<dbReference type="AlphaFoldDB" id="A0A5N6TMC5"/>
<evidence type="ECO:0000313" key="2">
    <source>
        <dbReference type="Proteomes" id="UP000325780"/>
    </source>
</evidence>